<reference evidence="2 3" key="1">
    <citation type="submission" date="2020-08" db="EMBL/GenBank/DDBJ databases">
        <title>Genomic Encyclopedia of Type Strains, Phase IV (KMG-IV): sequencing the most valuable type-strain genomes for metagenomic binning, comparative biology and taxonomic classification.</title>
        <authorList>
            <person name="Goeker M."/>
        </authorList>
    </citation>
    <scope>NUCLEOTIDE SEQUENCE [LARGE SCALE GENOMIC DNA]</scope>
    <source>
        <strain evidence="2 3">YC6886</strain>
    </source>
</reference>
<protein>
    <submittedName>
        <fullName evidence="2">Uncharacterized protein</fullName>
    </submittedName>
</protein>
<feature type="region of interest" description="Disordered" evidence="1">
    <location>
        <begin position="18"/>
        <end position="76"/>
    </location>
</feature>
<accession>A0A840V3B3</accession>
<name>A0A840V3B3_9BACT</name>
<proteinExistence type="predicted"/>
<feature type="compositionally biased region" description="Low complexity" evidence="1">
    <location>
        <begin position="52"/>
        <end position="63"/>
    </location>
</feature>
<gene>
    <name evidence="2" type="ORF">HNR46_003035</name>
</gene>
<evidence type="ECO:0000313" key="2">
    <source>
        <dbReference type="EMBL" id="MBB5352787.1"/>
    </source>
</evidence>
<feature type="compositionally biased region" description="Polar residues" evidence="1">
    <location>
        <begin position="65"/>
        <end position="76"/>
    </location>
</feature>
<evidence type="ECO:0000313" key="3">
    <source>
        <dbReference type="Proteomes" id="UP000557717"/>
    </source>
</evidence>
<comment type="caution">
    <text evidence="2">The sequence shown here is derived from an EMBL/GenBank/DDBJ whole genome shotgun (WGS) entry which is preliminary data.</text>
</comment>
<organism evidence="2 3">
    <name type="scientific">Haloferula luteola</name>
    <dbReference type="NCBI Taxonomy" id="595692"/>
    <lineage>
        <taxon>Bacteria</taxon>
        <taxon>Pseudomonadati</taxon>
        <taxon>Verrucomicrobiota</taxon>
        <taxon>Verrucomicrobiia</taxon>
        <taxon>Verrucomicrobiales</taxon>
        <taxon>Verrucomicrobiaceae</taxon>
        <taxon>Haloferula</taxon>
    </lineage>
</organism>
<dbReference type="Proteomes" id="UP000557717">
    <property type="component" value="Unassembled WGS sequence"/>
</dbReference>
<sequence>MPPGHFLAGFSGFDMSTESRAQAAGPIQRANGLASTQANLKTRSKDQLAPKSSSYSGLTSFFSAFPSNAENSRSGF</sequence>
<dbReference type="AlphaFoldDB" id="A0A840V3B3"/>
<keyword evidence="3" id="KW-1185">Reference proteome</keyword>
<dbReference type="EMBL" id="JACHFD010000016">
    <property type="protein sequence ID" value="MBB5352787.1"/>
    <property type="molecule type" value="Genomic_DNA"/>
</dbReference>
<evidence type="ECO:0000256" key="1">
    <source>
        <dbReference type="SAM" id="MobiDB-lite"/>
    </source>
</evidence>